<dbReference type="RefSeq" id="XP_035429071.2">
    <property type="nucleotide sequence ID" value="XM_035573178.2"/>
</dbReference>
<dbReference type="InterPro" id="IPR027806">
    <property type="entry name" value="HARBI1_dom"/>
</dbReference>
<dbReference type="PANTHER" id="PTHR22930:SF289">
    <property type="entry name" value="DDE TNP4 DOMAIN-CONTAINING PROTEIN-RELATED"/>
    <property type="match status" value="1"/>
</dbReference>
<dbReference type="GeneID" id="118262069"/>
<evidence type="ECO:0000259" key="8">
    <source>
        <dbReference type="Pfam" id="PF13359"/>
    </source>
</evidence>
<evidence type="ECO:0000256" key="4">
    <source>
        <dbReference type="ARBA" id="ARBA00022722"/>
    </source>
</evidence>
<evidence type="ECO:0000313" key="10">
    <source>
        <dbReference type="RefSeq" id="XP_035429071.2"/>
    </source>
</evidence>
<dbReference type="GO" id="GO:0004518">
    <property type="term" value="F:nuclease activity"/>
    <property type="evidence" value="ECO:0007669"/>
    <property type="project" value="UniProtKB-KW"/>
</dbReference>
<feature type="domain" description="DDE Tnp4" evidence="8">
    <location>
        <begin position="162"/>
        <end position="311"/>
    </location>
</feature>
<evidence type="ECO:0000256" key="7">
    <source>
        <dbReference type="ARBA" id="ARBA00023242"/>
    </source>
</evidence>
<comment type="cofactor">
    <cofactor evidence="1">
        <name>a divalent metal cation</name>
        <dbReference type="ChEBI" id="CHEBI:60240"/>
    </cofactor>
</comment>
<protein>
    <submittedName>
        <fullName evidence="10">Nuclease HARBI1</fullName>
    </submittedName>
</protein>
<name>A0A9R0CTZ2_SPOFR</name>
<dbReference type="AlphaFoldDB" id="A0A9R0CTZ2"/>
<sequence length="356" mass="41571">MDIFDDDNELRTYRDEIEEIRNFRNIGSRRRVKIYNSRSNPMEELSESDFKHRYRFSKGNMVKIINILRNDLSMDSRGGSIPVELQVMAAIRYWGRHEIQEDCTEIHGMSQQTLSRTAKRVAIALASKSSIYIKMPSNLREETETIRKFETICGFPHITGAIDCTHIKIRKVGGDVGQYYINRKGHYSINTQMVCNADLKICDIVCHWRGSTHDARIWRESSIKRRFEEREFKGKLIGDGGYPCTPYLLTPVLRPRNQAERRYNYGHIRTRNVIERCFGVLKARFRILLEIMRGSFNTIKTTIVACAVLHNLAIEFDDTLSYETPYTDSDEDTEAIEQDSNNLTHITRNIFIENFF</sequence>
<evidence type="ECO:0000256" key="3">
    <source>
        <dbReference type="ARBA" id="ARBA00006958"/>
    </source>
</evidence>
<keyword evidence="7" id="KW-0539">Nucleus</keyword>
<dbReference type="PANTHER" id="PTHR22930">
    <property type="match status" value="1"/>
</dbReference>
<comment type="subcellular location">
    <subcellularLocation>
        <location evidence="2">Nucleus</location>
    </subcellularLocation>
</comment>
<dbReference type="GO" id="GO:0016787">
    <property type="term" value="F:hydrolase activity"/>
    <property type="evidence" value="ECO:0007669"/>
    <property type="project" value="UniProtKB-KW"/>
</dbReference>
<keyword evidence="5" id="KW-0479">Metal-binding</keyword>
<accession>A0A9R0CTZ2</accession>
<dbReference type="GO" id="GO:0005634">
    <property type="term" value="C:nucleus"/>
    <property type="evidence" value="ECO:0007669"/>
    <property type="project" value="UniProtKB-SubCell"/>
</dbReference>
<dbReference type="OrthoDB" id="2430314at2759"/>
<evidence type="ECO:0000313" key="9">
    <source>
        <dbReference type="Proteomes" id="UP000829999"/>
    </source>
</evidence>
<dbReference type="GO" id="GO:0046872">
    <property type="term" value="F:metal ion binding"/>
    <property type="evidence" value="ECO:0007669"/>
    <property type="project" value="UniProtKB-KW"/>
</dbReference>
<keyword evidence="6" id="KW-0378">Hydrolase</keyword>
<keyword evidence="9" id="KW-1185">Reference proteome</keyword>
<dbReference type="Pfam" id="PF13359">
    <property type="entry name" value="DDE_Tnp_4"/>
    <property type="match status" value="1"/>
</dbReference>
<proteinExistence type="inferred from homology"/>
<evidence type="ECO:0000256" key="5">
    <source>
        <dbReference type="ARBA" id="ARBA00022723"/>
    </source>
</evidence>
<organism evidence="9 10">
    <name type="scientific">Spodoptera frugiperda</name>
    <name type="common">Fall armyworm</name>
    <dbReference type="NCBI Taxonomy" id="7108"/>
    <lineage>
        <taxon>Eukaryota</taxon>
        <taxon>Metazoa</taxon>
        <taxon>Ecdysozoa</taxon>
        <taxon>Arthropoda</taxon>
        <taxon>Hexapoda</taxon>
        <taxon>Insecta</taxon>
        <taxon>Pterygota</taxon>
        <taxon>Neoptera</taxon>
        <taxon>Endopterygota</taxon>
        <taxon>Lepidoptera</taxon>
        <taxon>Glossata</taxon>
        <taxon>Ditrysia</taxon>
        <taxon>Noctuoidea</taxon>
        <taxon>Noctuidae</taxon>
        <taxon>Amphipyrinae</taxon>
        <taxon>Spodoptera</taxon>
    </lineage>
</organism>
<gene>
    <name evidence="10" type="primary">LOC118262069</name>
</gene>
<evidence type="ECO:0000256" key="6">
    <source>
        <dbReference type="ARBA" id="ARBA00022801"/>
    </source>
</evidence>
<evidence type="ECO:0000256" key="1">
    <source>
        <dbReference type="ARBA" id="ARBA00001968"/>
    </source>
</evidence>
<keyword evidence="4" id="KW-0540">Nuclease</keyword>
<dbReference type="Proteomes" id="UP000829999">
    <property type="component" value="Chromosome 22"/>
</dbReference>
<evidence type="ECO:0000256" key="2">
    <source>
        <dbReference type="ARBA" id="ARBA00004123"/>
    </source>
</evidence>
<dbReference type="InterPro" id="IPR045249">
    <property type="entry name" value="HARBI1-like"/>
</dbReference>
<comment type="similarity">
    <text evidence="3">Belongs to the HARBI1 family.</text>
</comment>
<reference evidence="10" key="1">
    <citation type="submission" date="2025-08" db="UniProtKB">
        <authorList>
            <consortium name="RefSeq"/>
        </authorList>
    </citation>
    <scope>IDENTIFICATION</scope>
    <source>
        <tissue evidence="10">Whole larval tissue</tissue>
    </source>
</reference>